<feature type="compositionally biased region" description="Pro residues" evidence="1">
    <location>
        <begin position="60"/>
        <end position="71"/>
    </location>
</feature>
<reference evidence="2 4" key="1">
    <citation type="submission" date="2015-10" db="EMBL/GenBank/DDBJ databases">
        <title>The cercosporin biosynthetic gene cluster was horizontally transferred to several fungal lineages and shown to be expanded in Cercospora beticola based on microsynteny with recipient genomes.</title>
        <authorList>
            <person name="De Jonge R."/>
            <person name="Ebert M.K."/>
            <person name="Suttle J.C."/>
            <person name="Jurick Ii W.M."/>
            <person name="Secor G.A."/>
            <person name="Thomma B.P."/>
            <person name="Van De Peer Y."/>
            <person name="Bolton M.D."/>
        </authorList>
    </citation>
    <scope>NUCLEOTIDE SEQUENCE [LARGE SCALE GENOMIC DNA]</scope>
    <source>
        <strain evidence="2 4">09-40</strain>
    </source>
</reference>
<dbReference type="EMBL" id="CP134192">
    <property type="protein sequence ID" value="WPB08201.1"/>
    <property type="molecule type" value="Genomic_DNA"/>
</dbReference>
<feature type="region of interest" description="Disordered" evidence="1">
    <location>
        <begin position="1"/>
        <end position="94"/>
    </location>
</feature>
<evidence type="ECO:0000313" key="2">
    <source>
        <dbReference type="EMBL" id="PIA90344.1"/>
    </source>
</evidence>
<organism evidence="2 4">
    <name type="scientific">Cercospora beticola</name>
    <name type="common">Sugarbeet leaf spot fungus</name>
    <dbReference type="NCBI Taxonomy" id="122368"/>
    <lineage>
        <taxon>Eukaryota</taxon>
        <taxon>Fungi</taxon>
        <taxon>Dikarya</taxon>
        <taxon>Ascomycota</taxon>
        <taxon>Pezizomycotina</taxon>
        <taxon>Dothideomycetes</taxon>
        <taxon>Dothideomycetidae</taxon>
        <taxon>Mycosphaerellales</taxon>
        <taxon>Mycosphaerellaceae</taxon>
        <taxon>Cercospora</taxon>
    </lineage>
</organism>
<evidence type="ECO:0000313" key="4">
    <source>
        <dbReference type="Proteomes" id="UP000230605"/>
    </source>
</evidence>
<dbReference type="AlphaFoldDB" id="A0A2G5HCQ2"/>
<dbReference type="EMBL" id="LKMD01000107">
    <property type="protein sequence ID" value="PIA90344.1"/>
    <property type="molecule type" value="Genomic_DNA"/>
</dbReference>
<feature type="compositionally biased region" description="Polar residues" evidence="1">
    <location>
        <begin position="78"/>
        <end position="88"/>
    </location>
</feature>
<dbReference type="Proteomes" id="UP001302367">
    <property type="component" value="Chromosome 9"/>
</dbReference>
<dbReference type="Proteomes" id="UP000230605">
    <property type="component" value="Chromosome 9"/>
</dbReference>
<evidence type="ECO:0000313" key="5">
    <source>
        <dbReference type="Proteomes" id="UP001302367"/>
    </source>
</evidence>
<feature type="compositionally biased region" description="Polar residues" evidence="1">
    <location>
        <begin position="1"/>
        <end position="25"/>
    </location>
</feature>
<name>A0A2G5HCQ2_CERBT</name>
<proteinExistence type="predicted"/>
<accession>A0A2G5HCQ2</accession>
<sequence length="319" mass="34465">MSKQDVPSSISSPIATQEPTSTGIHQDSPPAFDQNVPPATIARTESYMMFVENASDYDSPPSPGSAPPPPTYREANAEPSSNSAQQRMSPAAYPGPLPQVVQFYKGNGITSKARLVSLTSEQGGSSTPIEYRLVASLHKTSPSIIKLYSGTDTSRGNCLGTVNFPPTDNSFQMFTTGLEGSSDREARLIQVRARIGRPHPTSYTFTLPGALDKPEKSGSGTRELAWSRIPSGYALADTTFHTRIAKWQIVQGEKHNAELKWEPGHPRSRLEEIVVVLSFVGSMSRLTLKGKDMSGLPSSGRWGAFWFMAVLGTAAVADF</sequence>
<keyword evidence="5" id="KW-1185">Reference proteome</keyword>
<evidence type="ECO:0000313" key="3">
    <source>
        <dbReference type="EMBL" id="WPB08201.1"/>
    </source>
</evidence>
<protein>
    <submittedName>
        <fullName evidence="2">Uncharacterized protein</fullName>
    </submittedName>
</protein>
<dbReference type="OrthoDB" id="3650354at2759"/>
<gene>
    <name evidence="2" type="ORF">CB0940_11361</name>
    <name evidence="3" type="ORF">RHO25_012866</name>
</gene>
<reference evidence="3 5" key="2">
    <citation type="submission" date="2023-09" db="EMBL/GenBank/DDBJ databases">
        <title>Complete-Gapless Cercospora beticola genome.</title>
        <authorList>
            <person name="Wyatt N.A."/>
            <person name="Spanner R.E."/>
            <person name="Bolton M.D."/>
        </authorList>
    </citation>
    <scope>NUCLEOTIDE SEQUENCE [LARGE SCALE GENOMIC DNA]</scope>
    <source>
        <strain evidence="3">Cb09-40</strain>
    </source>
</reference>
<evidence type="ECO:0000256" key="1">
    <source>
        <dbReference type="SAM" id="MobiDB-lite"/>
    </source>
</evidence>